<dbReference type="KEGG" id="xbc:ELE36_16660"/>
<evidence type="ECO:0000313" key="2">
    <source>
        <dbReference type="Proteomes" id="UP000291562"/>
    </source>
</evidence>
<dbReference type="InterPro" id="IPR007420">
    <property type="entry name" value="DUF465"/>
</dbReference>
<accession>A0A411HMY9</accession>
<dbReference type="Gene3D" id="6.10.280.50">
    <property type="match status" value="1"/>
</dbReference>
<dbReference type="EMBL" id="CP035704">
    <property type="protein sequence ID" value="QBB71855.1"/>
    <property type="molecule type" value="Genomic_DNA"/>
</dbReference>
<dbReference type="OrthoDB" id="5801755at2"/>
<keyword evidence="2" id="KW-1185">Reference proteome</keyword>
<organism evidence="1 2">
    <name type="scientific">Pseudolysobacter antarcticus</name>
    <dbReference type="NCBI Taxonomy" id="2511995"/>
    <lineage>
        <taxon>Bacteria</taxon>
        <taxon>Pseudomonadati</taxon>
        <taxon>Pseudomonadota</taxon>
        <taxon>Gammaproteobacteria</taxon>
        <taxon>Lysobacterales</taxon>
        <taxon>Rhodanobacteraceae</taxon>
        <taxon>Pseudolysobacter</taxon>
    </lineage>
</organism>
<name>A0A411HMY9_9GAMM</name>
<dbReference type="AlphaFoldDB" id="A0A411HMY9"/>
<reference evidence="1 2" key="1">
    <citation type="submission" date="2019-01" db="EMBL/GenBank/DDBJ databases">
        <title>Pseudolysobacter antarctica gen. nov., sp. nov., isolated from Fildes Peninsula, Antarctica.</title>
        <authorList>
            <person name="Wei Z."/>
            <person name="Peng F."/>
        </authorList>
    </citation>
    <scope>NUCLEOTIDE SEQUENCE [LARGE SCALE GENOMIC DNA]</scope>
    <source>
        <strain evidence="1 2">AQ6-296</strain>
    </source>
</reference>
<evidence type="ECO:0000313" key="1">
    <source>
        <dbReference type="EMBL" id="QBB71855.1"/>
    </source>
</evidence>
<sequence length="72" mass="8608">MFEDQQTEIEPLMKSNTEFRTLYHRHKDLDNKARDADLGVLPIDATTLHNMKKEKLITKQRLLNLWALYRPL</sequence>
<dbReference type="InterPro" id="IPR038444">
    <property type="entry name" value="DUF465_sf"/>
</dbReference>
<dbReference type="Proteomes" id="UP000291562">
    <property type="component" value="Chromosome"/>
</dbReference>
<dbReference type="RefSeq" id="WP_129835274.1">
    <property type="nucleotide sequence ID" value="NZ_CP035704.1"/>
</dbReference>
<proteinExistence type="predicted"/>
<gene>
    <name evidence="1" type="ORF">ELE36_16660</name>
</gene>
<protein>
    <submittedName>
        <fullName evidence="1">DUF465 domain-containing protein</fullName>
    </submittedName>
</protein>
<dbReference type="Pfam" id="PF04325">
    <property type="entry name" value="DUF465"/>
    <property type="match status" value="1"/>
</dbReference>